<dbReference type="RefSeq" id="WP_179220924.1">
    <property type="nucleotide sequence ID" value="NZ_FZOS01000036.1"/>
</dbReference>
<dbReference type="GO" id="GO:0051213">
    <property type="term" value="F:dioxygenase activity"/>
    <property type="evidence" value="ECO:0007669"/>
    <property type="project" value="UniProtKB-KW"/>
</dbReference>
<name>A0A239JMH1_9SPHN</name>
<dbReference type="PROSITE" id="PS51819">
    <property type="entry name" value="VOC"/>
    <property type="match status" value="2"/>
</dbReference>
<dbReference type="InterPro" id="IPR037523">
    <property type="entry name" value="VOC_core"/>
</dbReference>
<dbReference type="InterPro" id="IPR029068">
    <property type="entry name" value="Glyas_Bleomycin-R_OHBP_Dase"/>
</dbReference>
<sequence length="293" mass="32181">MSITLSHRGICVSDLEASTRFYREALGFEPYADHGVVEGPAMEQTMEMPGVRLHAVMLRHPDGPVIELLHFLAPPAFGPRERRSTIQYGLVHLSFRVDDMDAAAARLKAAGGHVFEETRARFDAGGTTMLYCTDPDGVRIELMQMDGQPAGFSHSGICVENVDKAMPYYEAMGFAPAENYVLDGGFDWLATVNEIPGIKLRAQMMRDAAGNTIELLETIEPQSFGPRERRPLNQYGLTHIAFWVDDVDAEAARLEAAGGSWVAAARIVTPGIELHHGADRDGVRIELMRAITA</sequence>
<organism evidence="3 4">
    <name type="scientific">Edaphosphingomonas laterariae</name>
    <dbReference type="NCBI Taxonomy" id="861865"/>
    <lineage>
        <taxon>Bacteria</taxon>
        <taxon>Pseudomonadati</taxon>
        <taxon>Pseudomonadota</taxon>
        <taxon>Alphaproteobacteria</taxon>
        <taxon>Sphingomonadales</taxon>
        <taxon>Rhizorhabdaceae</taxon>
        <taxon>Edaphosphingomonas</taxon>
    </lineage>
</organism>
<gene>
    <name evidence="3" type="ORF">SAMN06295912_13614</name>
</gene>
<evidence type="ECO:0000313" key="3">
    <source>
        <dbReference type="EMBL" id="SNT07025.1"/>
    </source>
</evidence>
<keyword evidence="4" id="KW-1185">Reference proteome</keyword>
<feature type="domain" description="VOC" evidence="2">
    <location>
        <begin position="4"/>
        <end position="145"/>
    </location>
</feature>
<dbReference type="EMBL" id="FZOS01000036">
    <property type="protein sequence ID" value="SNT07025.1"/>
    <property type="molecule type" value="Genomic_DNA"/>
</dbReference>
<evidence type="ECO:0000256" key="1">
    <source>
        <dbReference type="ARBA" id="ARBA00022723"/>
    </source>
</evidence>
<dbReference type="SUPFAM" id="SSF54593">
    <property type="entry name" value="Glyoxalase/Bleomycin resistance protein/Dihydroxybiphenyl dioxygenase"/>
    <property type="match status" value="2"/>
</dbReference>
<evidence type="ECO:0000313" key="4">
    <source>
        <dbReference type="Proteomes" id="UP000198281"/>
    </source>
</evidence>
<accession>A0A239JMH1</accession>
<feature type="domain" description="VOC" evidence="2">
    <location>
        <begin position="151"/>
        <end position="290"/>
    </location>
</feature>
<dbReference type="PANTHER" id="PTHR43048:SF3">
    <property type="entry name" value="METHYLMALONYL-COA EPIMERASE, MITOCHONDRIAL"/>
    <property type="match status" value="1"/>
</dbReference>
<dbReference type="GO" id="GO:0046872">
    <property type="term" value="F:metal ion binding"/>
    <property type="evidence" value="ECO:0007669"/>
    <property type="project" value="UniProtKB-KW"/>
</dbReference>
<protein>
    <submittedName>
        <fullName evidence="3">Catechol 2,3-dioxygenase</fullName>
    </submittedName>
</protein>
<keyword evidence="3" id="KW-0223">Dioxygenase</keyword>
<evidence type="ECO:0000259" key="2">
    <source>
        <dbReference type="PROSITE" id="PS51819"/>
    </source>
</evidence>
<dbReference type="Pfam" id="PF00903">
    <property type="entry name" value="Glyoxalase"/>
    <property type="match status" value="1"/>
</dbReference>
<dbReference type="Proteomes" id="UP000198281">
    <property type="component" value="Unassembled WGS sequence"/>
</dbReference>
<keyword evidence="1" id="KW-0479">Metal-binding</keyword>
<reference evidence="4" key="1">
    <citation type="submission" date="2017-06" db="EMBL/GenBank/DDBJ databases">
        <authorList>
            <person name="Varghese N."/>
            <person name="Submissions S."/>
        </authorList>
    </citation>
    <scope>NUCLEOTIDE SEQUENCE [LARGE SCALE GENOMIC DNA]</scope>
    <source>
        <strain evidence="4">LNB2</strain>
    </source>
</reference>
<dbReference type="GO" id="GO:0004493">
    <property type="term" value="F:methylmalonyl-CoA epimerase activity"/>
    <property type="evidence" value="ECO:0007669"/>
    <property type="project" value="TreeGrafter"/>
</dbReference>
<dbReference type="AlphaFoldDB" id="A0A239JMH1"/>
<dbReference type="GO" id="GO:0046491">
    <property type="term" value="P:L-methylmalonyl-CoA metabolic process"/>
    <property type="evidence" value="ECO:0007669"/>
    <property type="project" value="TreeGrafter"/>
</dbReference>
<dbReference type="PANTHER" id="PTHR43048">
    <property type="entry name" value="METHYLMALONYL-COA EPIMERASE"/>
    <property type="match status" value="1"/>
</dbReference>
<proteinExistence type="predicted"/>
<dbReference type="Pfam" id="PF13669">
    <property type="entry name" value="Glyoxalase_4"/>
    <property type="match status" value="1"/>
</dbReference>
<dbReference type="InterPro" id="IPR051785">
    <property type="entry name" value="MMCE/EMCE_epimerase"/>
</dbReference>
<dbReference type="InterPro" id="IPR004360">
    <property type="entry name" value="Glyas_Fos-R_dOase_dom"/>
</dbReference>
<dbReference type="Gene3D" id="3.10.180.10">
    <property type="entry name" value="2,3-Dihydroxybiphenyl 1,2-Dioxygenase, domain 1"/>
    <property type="match status" value="2"/>
</dbReference>
<keyword evidence="3" id="KW-0560">Oxidoreductase</keyword>